<evidence type="ECO:0000313" key="2">
    <source>
        <dbReference type="Proteomes" id="UP000311382"/>
    </source>
</evidence>
<dbReference type="SUPFAM" id="SSF52096">
    <property type="entry name" value="ClpP/crotonase"/>
    <property type="match status" value="1"/>
</dbReference>
<sequence>MATAAVTFPRAAKQALATVTQEGNGVWLLSMHNLPDNRLLPEFIKQALLPALDHVELAWHRAAQAGNKNGALVLTGERDKGKFFSNGLQLEVLADYPTFFRDYYYKLLSRVMTFPLHTIAAVNGHFFAGGLCLALACDWRICRPDRTWGSMNEVHFGAPIPAGMAAVLSARLPEPVLRKVLLTGHRYTAQEALKEGIVDEVVEATGSEGTIAYALQKAATLSPLAATGVLRAMKQTIYAPVIAQLAKNEPLSVGGPQAENEALFKALVAAEVSAKL</sequence>
<proteinExistence type="predicted"/>
<dbReference type="InterPro" id="IPR029045">
    <property type="entry name" value="ClpP/crotonase-like_dom_sf"/>
</dbReference>
<dbReference type="OrthoDB" id="1696280at2759"/>
<dbReference type="CDD" id="cd06558">
    <property type="entry name" value="crotonase-like"/>
    <property type="match status" value="1"/>
</dbReference>
<dbReference type="Pfam" id="PF00378">
    <property type="entry name" value="ECH_1"/>
    <property type="match status" value="1"/>
</dbReference>
<dbReference type="AlphaFoldDB" id="A0A5C5FSH2"/>
<accession>A0A5C5FSH2</accession>
<keyword evidence="2" id="KW-1185">Reference proteome</keyword>
<dbReference type="InterPro" id="IPR001753">
    <property type="entry name" value="Enoyl-CoA_hydra/iso"/>
</dbReference>
<dbReference type="GO" id="GO:0005777">
    <property type="term" value="C:peroxisome"/>
    <property type="evidence" value="ECO:0007669"/>
    <property type="project" value="TreeGrafter"/>
</dbReference>
<dbReference type="STRING" id="5288.A0A5C5FSH2"/>
<dbReference type="GO" id="GO:0006635">
    <property type="term" value="P:fatty acid beta-oxidation"/>
    <property type="evidence" value="ECO:0007669"/>
    <property type="project" value="TreeGrafter"/>
</dbReference>
<dbReference type="GO" id="GO:0004165">
    <property type="term" value="F:delta(3)-delta(2)-enoyl-CoA isomerase activity"/>
    <property type="evidence" value="ECO:0007669"/>
    <property type="project" value="TreeGrafter"/>
</dbReference>
<reference evidence="1 2" key="1">
    <citation type="submission" date="2019-03" db="EMBL/GenBank/DDBJ databases">
        <title>Rhodosporidium diobovatum UCD-FST 08-225 genome sequencing, assembly, and annotation.</title>
        <authorList>
            <person name="Fakankun I.U."/>
            <person name="Fristensky B."/>
            <person name="Levin D.B."/>
        </authorList>
    </citation>
    <scope>NUCLEOTIDE SEQUENCE [LARGE SCALE GENOMIC DNA]</scope>
    <source>
        <strain evidence="1 2">UCD-FST 08-225</strain>
    </source>
</reference>
<dbReference type="PANTHER" id="PTHR11941">
    <property type="entry name" value="ENOYL-COA HYDRATASE-RELATED"/>
    <property type="match status" value="1"/>
</dbReference>
<dbReference type="Proteomes" id="UP000311382">
    <property type="component" value="Unassembled WGS sequence"/>
</dbReference>
<comment type="caution">
    <text evidence="1">The sequence shown here is derived from an EMBL/GenBank/DDBJ whole genome shotgun (WGS) entry which is preliminary data.</text>
</comment>
<name>A0A5C5FSH2_9BASI</name>
<dbReference type="PANTHER" id="PTHR11941:SF75">
    <property type="entry name" value="ENOYL-COA HYDRATASE_ISOMERASE FAMILY PROTEIN"/>
    <property type="match status" value="1"/>
</dbReference>
<evidence type="ECO:0000313" key="1">
    <source>
        <dbReference type="EMBL" id="TNY18731.1"/>
    </source>
</evidence>
<gene>
    <name evidence="1" type="ORF">DMC30DRAFT_418575</name>
</gene>
<dbReference type="Gene3D" id="3.90.226.10">
    <property type="entry name" value="2-enoyl-CoA Hydratase, Chain A, domain 1"/>
    <property type="match status" value="1"/>
</dbReference>
<protein>
    <submittedName>
        <fullName evidence="1">ClpP/crotonase</fullName>
    </submittedName>
</protein>
<organism evidence="1 2">
    <name type="scientific">Rhodotorula diobovata</name>
    <dbReference type="NCBI Taxonomy" id="5288"/>
    <lineage>
        <taxon>Eukaryota</taxon>
        <taxon>Fungi</taxon>
        <taxon>Dikarya</taxon>
        <taxon>Basidiomycota</taxon>
        <taxon>Pucciniomycotina</taxon>
        <taxon>Microbotryomycetes</taxon>
        <taxon>Sporidiobolales</taxon>
        <taxon>Sporidiobolaceae</taxon>
        <taxon>Rhodotorula</taxon>
    </lineage>
</organism>
<dbReference type="EMBL" id="SOZI01000124">
    <property type="protein sequence ID" value="TNY18731.1"/>
    <property type="molecule type" value="Genomic_DNA"/>
</dbReference>